<dbReference type="Proteomes" id="UP000265515">
    <property type="component" value="Unassembled WGS sequence"/>
</dbReference>
<proteinExistence type="predicted"/>
<evidence type="ECO:0000313" key="2">
    <source>
        <dbReference type="Proteomes" id="UP000265515"/>
    </source>
</evidence>
<dbReference type="AlphaFoldDB" id="A0A388JW84"/>
<comment type="caution">
    <text evidence="1">The sequence shown here is derived from an EMBL/GenBank/DDBJ whole genome shotgun (WGS) entry which is preliminary data.</text>
</comment>
<evidence type="ECO:0000313" key="1">
    <source>
        <dbReference type="EMBL" id="GBG61982.1"/>
    </source>
</evidence>
<name>A0A388JW84_CHABU</name>
<protein>
    <submittedName>
        <fullName evidence="1">Uncharacterized protein</fullName>
    </submittedName>
</protein>
<dbReference type="Gramene" id="GBG61982">
    <property type="protein sequence ID" value="GBG61982"/>
    <property type="gene ID" value="CBR_g26146"/>
</dbReference>
<sequence length="188" mass="21661">MARASSTVRESVSIEDRTINANTIEAEVKFVKLWGADSQFHREKDVCKTMITDEVAMEDDEDEMTKEEKEYMRMKDVEVAKTKVCLVSTKKKTFLDMRRNAFLPLASPRWVEKMSTTFSDNIWSLETFNHLVPLDQRGYRLLASLTQDEMKAAYDRALELNTTPPDVRFPFNGEGIFLPPMSSMDVSK</sequence>
<organism evidence="1 2">
    <name type="scientific">Chara braunii</name>
    <name type="common">Braun's stonewort</name>
    <dbReference type="NCBI Taxonomy" id="69332"/>
    <lineage>
        <taxon>Eukaryota</taxon>
        <taxon>Viridiplantae</taxon>
        <taxon>Streptophyta</taxon>
        <taxon>Charophyceae</taxon>
        <taxon>Charales</taxon>
        <taxon>Characeae</taxon>
        <taxon>Chara</taxon>
    </lineage>
</organism>
<reference evidence="1 2" key="1">
    <citation type="journal article" date="2018" name="Cell">
        <title>The Chara Genome: Secondary Complexity and Implications for Plant Terrestrialization.</title>
        <authorList>
            <person name="Nishiyama T."/>
            <person name="Sakayama H."/>
            <person name="Vries J.D."/>
            <person name="Buschmann H."/>
            <person name="Saint-Marcoux D."/>
            <person name="Ullrich K.K."/>
            <person name="Haas F.B."/>
            <person name="Vanderstraeten L."/>
            <person name="Becker D."/>
            <person name="Lang D."/>
            <person name="Vosolsobe S."/>
            <person name="Rombauts S."/>
            <person name="Wilhelmsson P.K.I."/>
            <person name="Janitza P."/>
            <person name="Kern R."/>
            <person name="Heyl A."/>
            <person name="Rumpler F."/>
            <person name="Villalobos L.I.A.C."/>
            <person name="Clay J.M."/>
            <person name="Skokan R."/>
            <person name="Toyoda A."/>
            <person name="Suzuki Y."/>
            <person name="Kagoshima H."/>
            <person name="Schijlen E."/>
            <person name="Tajeshwar N."/>
            <person name="Catarino B."/>
            <person name="Hetherington A.J."/>
            <person name="Saltykova A."/>
            <person name="Bonnot C."/>
            <person name="Breuninger H."/>
            <person name="Symeonidi A."/>
            <person name="Radhakrishnan G.V."/>
            <person name="Van Nieuwerburgh F."/>
            <person name="Deforce D."/>
            <person name="Chang C."/>
            <person name="Karol K.G."/>
            <person name="Hedrich R."/>
            <person name="Ulvskov P."/>
            <person name="Glockner G."/>
            <person name="Delwiche C.F."/>
            <person name="Petrasek J."/>
            <person name="Van de Peer Y."/>
            <person name="Friml J."/>
            <person name="Beilby M."/>
            <person name="Dolan L."/>
            <person name="Kohara Y."/>
            <person name="Sugano S."/>
            <person name="Fujiyama A."/>
            <person name="Delaux P.-M."/>
            <person name="Quint M."/>
            <person name="TheiBen G."/>
            <person name="Hagemann M."/>
            <person name="Harholt J."/>
            <person name="Dunand C."/>
            <person name="Zachgo S."/>
            <person name="Langdale J."/>
            <person name="Maumus F."/>
            <person name="Straeten D.V.D."/>
            <person name="Gould S.B."/>
            <person name="Rensing S.A."/>
        </authorList>
    </citation>
    <scope>NUCLEOTIDE SEQUENCE [LARGE SCALE GENOMIC DNA]</scope>
    <source>
        <strain evidence="1 2">S276</strain>
    </source>
</reference>
<dbReference type="EMBL" id="BFEA01000024">
    <property type="protein sequence ID" value="GBG61982.1"/>
    <property type="molecule type" value="Genomic_DNA"/>
</dbReference>
<accession>A0A388JW84</accession>
<gene>
    <name evidence="1" type="ORF">CBR_g26146</name>
</gene>
<keyword evidence="2" id="KW-1185">Reference proteome</keyword>